<dbReference type="InterPro" id="IPR029058">
    <property type="entry name" value="AB_hydrolase_fold"/>
</dbReference>
<accession>A0A6N9YTJ8</accession>
<keyword evidence="4" id="KW-1185">Reference proteome</keyword>
<organism evidence="3 4">
    <name type="scientific">Phytoactinopolyspora alkaliphila</name>
    <dbReference type="NCBI Taxonomy" id="1783498"/>
    <lineage>
        <taxon>Bacteria</taxon>
        <taxon>Bacillati</taxon>
        <taxon>Actinomycetota</taxon>
        <taxon>Actinomycetes</taxon>
        <taxon>Jiangellales</taxon>
        <taxon>Jiangellaceae</taxon>
        <taxon>Phytoactinopolyspora</taxon>
    </lineage>
</organism>
<dbReference type="AlphaFoldDB" id="A0A6N9YTJ8"/>
<evidence type="ECO:0000313" key="4">
    <source>
        <dbReference type="Proteomes" id="UP000469185"/>
    </source>
</evidence>
<sequence length="261" mass="27549">MRWQRGSLGTVDGVTLATRDSGGDGPAVVLLSGLGAPQSVWDRVARLLTGRYRVITFDYRGHGRSGTAEDYGFERFLDDVRVVVKSCGVRAPLLCGWSLGADLAVWHAALYPTSCSGVLVLDGAVPADLGSPGEAPAEGRDGLVARAADALARLLRVGVRLDRGALAGLVNEVQQRRTAIADAYPRLRCPVHVAVATSPSGGYDDAGLARWRDGVHKLQAAHPDVPLTWLDSDHAVPLRVPERVVELIDSVAAAAGRDHGG</sequence>
<dbReference type="EMBL" id="JAAGOB010000018">
    <property type="protein sequence ID" value="NED98302.1"/>
    <property type="molecule type" value="Genomic_DNA"/>
</dbReference>
<dbReference type="RefSeq" id="WP_163821084.1">
    <property type="nucleotide sequence ID" value="NZ_JAAGOB010000018.1"/>
</dbReference>
<name>A0A6N9YTJ8_9ACTN</name>
<dbReference type="Gene3D" id="3.40.50.1820">
    <property type="entry name" value="alpha/beta hydrolase"/>
    <property type="match status" value="1"/>
</dbReference>
<keyword evidence="1 3" id="KW-0378">Hydrolase</keyword>
<dbReference type="GO" id="GO:0016787">
    <property type="term" value="F:hydrolase activity"/>
    <property type="evidence" value="ECO:0007669"/>
    <property type="project" value="UniProtKB-KW"/>
</dbReference>
<comment type="caution">
    <text evidence="3">The sequence shown here is derived from an EMBL/GenBank/DDBJ whole genome shotgun (WGS) entry which is preliminary data.</text>
</comment>
<dbReference type="InterPro" id="IPR050266">
    <property type="entry name" value="AB_hydrolase_sf"/>
</dbReference>
<dbReference type="Proteomes" id="UP000469185">
    <property type="component" value="Unassembled WGS sequence"/>
</dbReference>
<reference evidence="3 4" key="1">
    <citation type="submission" date="2020-02" db="EMBL/GenBank/DDBJ databases">
        <authorList>
            <person name="Li X.-J."/>
            <person name="Feng X.-M."/>
        </authorList>
    </citation>
    <scope>NUCLEOTIDE SEQUENCE [LARGE SCALE GENOMIC DNA]</scope>
    <source>
        <strain evidence="3 4">CGMCC 4.7225</strain>
    </source>
</reference>
<evidence type="ECO:0000259" key="2">
    <source>
        <dbReference type="Pfam" id="PF00561"/>
    </source>
</evidence>
<gene>
    <name evidence="3" type="ORF">G1H11_23660</name>
</gene>
<dbReference type="PANTHER" id="PTHR43798:SF31">
    <property type="entry name" value="AB HYDROLASE SUPERFAMILY PROTEIN YCLE"/>
    <property type="match status" value="1"/>
</dbReference>
<dbReference type="PANTHER" id="PTHR43798">
    <property type="entry name" value="MONOACYLGLYCEROL LIPASE"/>
    <property type="match status" value="1"/>
</dbReference>
<evidence type="ECO:0000256" key="1">
    <source>
        <dbReference type="ARBA" id="ARBA00022801"/>
    </source>
</evidence>
<dbReference type="GO" id="GO:0016020">
    <property type="term" value="C:membrane"/>
    <property type="evidence" value="ECO:0007669"/>
    <property type="project" value="TreeGrafter"/>
</dbReference>
<dbReference type="Pfam" id="PF00561">
    <property type="entry name" value="Abhydrolase_1"/>
    <property type="match status" value="1"/>
</dbReference>
<protein>
    <submittedName>
        <fullName evidence="3">Alpha/beta hydrolase</fullName>
    </submittedName>
</protein>
<feature type="domain" description="AB hydrolase-1" evidence="2">
    <location>
        <begin position="26"/>
        <end position="146"/>
    </location>
</feature>
<evidence type="ECO:0000313" key="3">
    <source>
        <dbReference type="EMBL" id="NED98302.1"/>
    </source>
</evidence>
<dbReference type="SUPFAM" id="SSF53474">
    <property type="entry name" value="alpha/beta-Hydrolases"/>
    <property type="match status" value="1"/>
</dbReference>
<proteinExistence type="predicted"/>
<dbReference type="InterPro" id="IPR000073">
    <property type="entry name" value="AB_hydrolase_1"/>
</dbReference>